<keyword evidence="4 7" id="KW-0863">Zinc-finger</keyword>
<evidence type="ECO:0000259" key="9">
    <source>
        <dbReference type="PROSITE" id="PS50157"/>
    </source>
</evidence>
<dbReference type="InterPro" id="IPR013087">
    <property type="entry name" value="Znf_C2H2_type"/>
</dbReference>
<evidence type="ECO:0000256" key="3">
    <source>
        <dbReference type="ARBA" id="ARBA00022737"/>
    </source>
</evidence>
<evidence type="ECO:0000256" key="2">
    <source>
        <dbReference type="ARBA" id="ARBA00022723"/>
    </source>
</evidence>
<feature type="domain" description="C2H2-type" evidence="9">
    <location>
        <begin position="280"/>
        <end position="310"/>
    </location>
</feature>
<evidence type="ECO:0000256" key="6">
    <source>
        <dbReference type="ARBA" id="ARBA00023242"/>
    </source>
</evidence>
<evidence type="ECO:0000256" key="7">
    <source>
        <dbReference type="PROSITE-ProRule" id="PRU00042"/>
    </source>
</evidence>
<dbReference type="Gene3D" id="3.30.160.60">
    <property type="entry name" value="Classic Zinc Finger"/>
    <property type="match status" value="2"/>
</dbReference>
<dbReference type="PANTHER" id="PTHR16515">
    <property type="entry name" value="PR DOMAIN ZINC FINGER PROTEIN"/>
    <property type="match status" value="1"/>
</dbReference>
<name>A0A9P5PWH2_9AGAR</name>
<keyword evidence="6" id="KW-0539">Nucleus</keyword>
<dbReference type="GO" id="GO:0005634">
    <property type="term" value="C:nucleus"/>
    <property type="evidence" value="ECO:0007669"/>
    <property type="project" value="UniProtKB-SubCell"/>
</dbReference>
<dbReference type="PROSITE" id="PS00028">
    <property type="entry name" value="ZINC_FINGER_C2H2_1"/>
    <property type="match status" value="2"/>
</dbReference>
<reference evidence="10" key="1">
    <citation type="submission" date="2020-11" db="EMBL/GenBank/DDBJ databases">
        <authorList>
            <consortium name="DOE Joint Genome Institute"/>
            <person name="Ahrendt S."/>
            <person name="Riley R."/>
            <person name="Andreopoulos W."/>
            <person name="Labutti K."/>
            <person name="Pangilinan J."/>
            <person name="Ruiz-Duenas F.J."/>
            <person name="Barrasa J.M."/>
            <person name="Sanchez-Garcia M."/>
            <person name="Camarero S."/>
            <person name="Miyauchi S."/>
            <person name="Serrano A."/>
            <person name="Linde D."/>
            <person name="Babiker R."/>
            <person name="Drula E."/>
            <person name="Ayuso-Fernandez I."/>
            <person name="Pacheco R."/>
            <person name="Padilla G."/>
            <person name="Ferreira P."/>
            <person name="Barriuso J."/>
            <person name="Kellner H."/>
            <person name="Castanera R."/>
            <person name="Alfaro M."/>
            <person name="Ramirez L."/>
            <person name="Pisabarro A.G."/>
            <person name="Kuo A."/>
            <person name="Tritt A."/>
            <person name="Lipzen A."/>
            <person name="He G."/>
            <person name="Yan M."/>
            <person name="Ng V."/>
            <person name="Cullen D."/>
            <person name="Martin F."/>
            <person name="Rosso M.-N."/>
            <person name="Henrissat B."/>
            <person name="Hibbett D."/>
            <person name="Martinez A.T."/>
            <person name="Grigoriev I.V."/>
        </authorList>
    </citation>
    <scope>NUCLEOTIDE SEQUENCE</scope>
    <source>
        <strain evidence="10">AH 40177</strain>
    </source>
</reference>
<dbReference type="InterPro" id="IPR036236">
    <property type="entry name" value="Znf_C2H2_sf"/>
</dbReference>
<dbReference type="SUPFAM" id="SSF57667">
    <property type="entry name" value="beta-beta-alpha zinc fingers"/>
    <property type="match status" value="1"/>
</dbReference>
<dbReference type="GO" id="GO:0010468">
    <property type="term" value="P:regulation of gene expression"/>
    <property type="evidence" value="ECO:0007669"/>
    <property type="project" value="TreeGrafter"/>
</dbReference>
<evidence type="ECO:0000313" key="11">
    <source>
        <dbReference type="Proteomes" id="UP000772434"/>
    </source>
</evidence>
<protein>
    <recommendedName>
        <fullName evidence="9">C2H2-type domain-containing protein</fullName>
    </recommendedName>
</protein>
<dbReference type="PROSITE" id="PS50157">
    <property type="entry name" value="ZINC_FINGER_C2H2_2"/>
    <property type="match status" value="2"/>
</dbReference>
<organism evidence="10 11">
    <name type="scientific">Rhodocollybia butyracea</name>
    <dbReference type="NCBI Taxonomy" id="206335"/>
    <lineage>
        <taxon>Eukaryota</taxon>
        <taxon>Fungi</taxon>
        <taxon>Dikarya</taxon>
        <taxon>Basidiomycota</taxon>
        <taxon>Agaricomycotina</taxon>
        <taxon>Agaricomycetes</taxon>
        <taxon>Agaricomycetidae</taxon>
        <taxon>Agaricales</taxon>
        <taxon>Marasmiineae</taxon>
        <taxon>Omphalotaceae</taxon>
        <taxon>Rhodocollybia</taxon>
    </lineage>
</organism>
<evidence type="ECO:0000313" key="10">
    <source>
        <dbReference type="EMBL" id="KAF9073784.1"/>
    </source>
</evidence>
<feature type="domain" description="C2H2-type" evidence="9">
    <location>
        <begin position="250"/>
        <end position="277"/>
    </location>
</feature>
<evidence type="ECO:0000256" key="1">
    <source>
        <dbReference type="ARBA" id="ARBA00004123"/>
    </source>
</evidence>
<sequence>MSEPALYTAADSQFDLFASNDDAKRQQQQQYQQAFDFAYHASADPLAPLPDEFESDLDALPGLDDINLELLTVDHSAFQFLRSETPTRGPLSALTVSSESAYDSLSVHSESLYSYSPHSTSNYSFPLDMDFQHISLDPYASTQAQSQSHPLSAIDSVDPVAVFDATLPPTPPRSPPHRTQTTKPYVTRGSYSDCGAPTRNSISTSDYYNQLSNYGVTVSPEYISSPLPVVPSIPLIPSSEEYKGDPRKKYKCNMCPRAFARAYNLKTHVATHDPNRLKPHICPHRACGRSFSRKHDLGRHLVSIHRDESVCSSTHSASSKKSIGVDKGKRSWCDTCGKGAVGGRIACDCSEKVK</sequence>
<comment type="caution">
    <text evidence="10">The sequence shown here is derived from an EMBL/GenBank/DDBJ whole genome shotgun (WGS) entry which is preliminary data.</text>
</comment>
<gene>
    <name evidence="10" type="ORF">BDP27DRAFT_1318153</name>
</gene>
<feature type="region of interest" description="Disordered" evidence="8">
    <location>
        <begin position="167"/>
        <end position="190"/>
    </location>
</feature>
<accession>A0A9P5PWH2</accession>
<keyword evidence="3" id="KW-0677">Repeat</keyword>
<keyword evidence="2" id="KW-0479">Metal-binding</keyword>
<keyword evidence="5" id="KW-0862">Zinc</keyword>
<dbReference type="OrthoDB" id="8117402at2759"/>
<comment type="subcellular location">
    <subcellularLocation>
        <location evidence="1">Nucleus</location>
    </subcellularLocation>
</comment>
<dbReference type="InterPro" id="IPR050331">
    <property type="entry name" value="Zinc_finger"/>
</dbReference>
<keyword evidence="11" id="KW-1185">Reference proteome</keyword>
<dbReference type="EMBL" id="JADNRY010000016">
    <property type="protein sequence ID" value="KAF9073784.1"/>
    <property type="molecule type" value="Genomic_DNA"/>
</dbReference>
<dbReference type="AlphaFoldDB" id="A0A9P5PWH2"/>
<dbReference type="Pfam" id="PF00096">
    <property type="entry name" value="zf-C2H2"/>
    <property type="match status" value="1"/>
</dbReference>
<evidence type="ECO:0000256" key="4">
    <source>
        <dbReference type="ARBA" id="ARBA00022771"/>
    </source>
</evidence>
<dbReference type="SMART" id="SM00355">
    <property type="entry name" value="ZnF_C2H2"/>
    <property type="match status" value="2"/>
</dbReference>
<dbReference type="PANTHER" id="PTHR16515:SF49">
    <property type="entry name" value="GASTRULA ZINC FINGER PROTEIN XLCGF49.1-LIKE-RELATED"/>
    <property type="match status" value="1"/>
</dbReference>
<dbReference type="GO" id="GO:0008270">
    <property type="term" value="F:zinc ion binding"/>
    <property type="evidence" value="ECO:0007669"/>
    <property type="project" value="UniProtKB-KW"/>
</dbReference>
<dbReference type="Proteomes" id="UP000772434">
    <property type="component" value="Unassembled WGS sequence"/>
</dbReference>
<evidence type="ECO:0000256" key="5">
    <source>
        <dbReference type="ARBA" id="ARBA00022833"/>
    </source>
</evidence>
<evidence type="ECO:0000256" key="8">
    <source>
        <dbReference type="SAM" id="MobiDB-lite"/>
    </source>
</evidence>
<proteinExistence type="predicted"/>